<keyword evidence="7" id="KW-0067">ATP-binding</keyword>
<keyword evidence="6" id="KW-0418">Kinase</keyword>
<evidence type="ECO:0000256" key="2">
    <source>
        <dbReference type="ARBA" id="ARBA00005051"/>
    </source>
</evidence>
<feature type="coiled-coil region" evidence="9">
    <location>
        <begin position="58"/>
        <end position="85"/>
    </location>
</feature>
<reference evidence="11 12" key="1">
    <citation type="submission" date="2023-01" db="EMBL/GenBank/DDBJ databases">
        <title>Novel diversity within Roseofilum (Cyanobacteria; Desertifilaceae) from marine benthic mats with descriptions of four novel species.</title>
        <authorList>
            <person name="Wang Y."/>
            <person name="Berthold D.E."/>
            <person name="Hu J."/>
            <person name="Lefler F.W."/>
            <person name="Laughinghouse H.D. IV."/>
        </authorList>
    </citation>
    <scope>NUCLEOTIDE SEQUENCE [LARGE SCALE GENOMIC DNA]</scope>
    <source>
        <strain evidence="11 12">BLCC-M91</strain>
    </source>
</reference>
<dbReference type="PANTHER" id="PTHR43071:SF1">
    <property type="entry name" value="2-AMINO-4-HYDROXY-6-HYDROXYMETHYLDIHYDROPTERIDINE PYROPHOSPHOKINASE"/>
    <property type="match status" value="1"/>
</dbReference>
<proteinExistence type="predicted"/>
<keyword evidence="12" id="KW-1185">Reference proteome</keyword>
<dbReference type="Proteomes" id="UP001231370">
    <property type="component" value="Unassembled WGS sequence"/>
</dbReference>
<evidence type="ECO:0000256" key="4">
    <source>
        <dbReference type="ARBA" id="ARBA00022679"/>
    </source>
</evidence>
<dbReference type="EC" id="2.7.6.3" evidence="3"/>
<feature type="domain" description="7,8-dihydro-6-hydroxymethylpterin-pyrophosphokinase" evidence="10">
    <location>
        <begin position="87"/>
        <end position="98"/>
    </location>
</feature>
<keyword evidence="8" id="KW-0289">Folate biosynthesis</keyword>
<protein>
    <recommendedName>
        <fullName evidence="3">2-amino-4-hydroxy-6-hydroxymethyldihydropteridine diphosphokinase</fullName>
        <ecNumber evidence="3">2.7.6.3</ecNumber>
    </recommendedName>
</protein>
<evidence type="ECO:0000256" key="6">
    <source>
        <dbReference type="ARBA" id="ARBA00022777"/>
    </source>
</evidence>
<comment type="caution">
    <text evidence="11">The sequence shown here is derived from an EMBL/GenBank/DDBJ whole genome shotgun (WGS) entry which is preliminary data.</text>
</comment>
<dbReference type="NCBIfam" id="TIGR01498">
    <property type="entry name" value="folK"/>
    <property type="match status" value="1"/>
</dbReference>
<dbReference type="InterPro" id="IPR035907">
    <property type="entry name" value="Hppk_sf"/>
</dbReference>
<dbReference type="Pfam" id="PF01288">
    <property type="entry name" value="HPPK"/>
    <property type="match status" value="1"/>
</dbReference>
<evidence type="ECO:0000256" key="3">
    <source>
        <dbReference type="ARBA" id="ARBA00013253"/>
    </source>
</evidence>
<dbReference type="GO" id="GO:0003848">
    <property type="term" value="F:2-amino-4-hydroxy-6-hydroxymethyldihydropteridine diphosphokinase activity"/>
    <property type="evidence" value="ECO:0007669"/>
    <property type="project" value="UniProtKB-EC"/>
</dbReference>
<comment type="catalytic activity">
    <reaction evidence="1">
        <text>6-hydroxymethyl-7,8-dihydropterin + ATP = (7,8-dihydropterin-6-yl)methyl diphosphate + AMP + H(+)</text>
        <dbReference type="Rhea" id="RHEA:11412"/>
        <dbReference type="ChEBI" id="CHEBI:15378"/>
        <dbReference type="ChEBI" id="CHEBI:30616"/>
        <dbReference type="ChEBI" id="CHEBI:44841"/>
        <dbReference type="ChEBI" id="CHEBI:72950"/>
        <dbReference type="ChEBI" id="CHEBI:456215"/>
        <dbReference type="EC" id="2.7.6.3"/>
    </reaction>
</comment>
<evidence type="ECO:0000313" key="11">
    <source>
        <dbReference type="EMBL" id="MDJ1179432.1"/>
    </source>
</evidence>
<organism evidence="11 12">
    <name type="scientific">Roseofilum halophilum BLCC-M91</name>
    <dbReference type="NCBI Taxonomy" id="3022259"/>
    <lineage>
        <taxon>Bacteria</taxon>
        <taxon>Bacillati</taxon>
        <taxon>Cyanobacteriota</taxon>
        <taxon>Cyanophyceae</taxon>
        <taxon>Desertifilales</taxon>
        <taxon>Desertifilaceae</taxon>
        <taxon>Roseofilum</taxon>
        <taxon>Roseofilum halophilum</taxon>
    </lineage>
</organism>
<gene>
    <name evidence="11" type="primary">folK</name>
    <name evidence="11" type="ORF">PJF56_11210</name>
</gene>
<keyword evidence="4 11" id="KW-0808">Transferase</keyword>
<evidence type="ECO:0000256" key="8">
    <source>
        <dbReference type="ARBA" id="ARBA00022909"/>
    </source>
</evidence>
<dbReference type="SUPFAM" id="SSF55083">
    <property type="entry name" value="6-hydroxymethyl-7,8-dihydropterin pyrophosphokinase, HPPK"/>
    <property type="match status" value="1"/>
</dbReference>
<accession>A0ABT7BJS3</accession>
<evidence type="ECO:0000256" key="7">
    <source>
        <dbReference type="ARBA" id="ARBA00022840"/>
    </source>
</evidence>
<dbReference type="PANTHER" id="PTHR43071">
    <property type="entry name" value="2-AMINO-4-HYDROXY-6-HYDROXYMETHYLDIHYDROPTERIDINE PYROPHOSPHOKINASE"/>
    <property type="match status" value="1"/>
</dbReference>
<evidence type="ECO:0000256" key="5">
    <source>
        <dbReference type="ARBA" id="ARBA00022741"/>
    </source>
</evidence>
<dbReference type="InterPro" id="IPR000550">
    <property type="entry name" value="Hppk"/>
</dbReference>
<evidence type="ECO:0000313" key="12">
    <source>
        <dbReference type="Proteomes" id="UP001231370"/>
    </source>
</evidence>
<comment type="pathway">
    <text evidence="2">Cofactor biosynthesis; tetrahydrofolate biosynthesis; 2-amino-4-hydroxy-6-hydroxymethyl-7,8-dihydropteridine diphosphate from 7,8-dihydroneopterin triphosphate: step 4/4.</text>
</comment>
<keyword evidence="9" id="KW-0175">Coiled coil</keyword>
<keyword evidence="5" id="KW-0547">Nucleotide-binding</keyword>
<dbReference type="PROSITE" id="PS00794">
    <property type="entry name" value="HPPK"/>
    <property type="match status" value="1"/>
</dbReference>
<evidence type="ECO:0000256" key="9">
    <source>
        <dbReference type="SAM" id="Coils"/>
    </source>
</evidence>
<evidence type="ECO:0000259" key="10">
    <source>
        <dbReference type="PROSITE" id="PS00794"/>
    </source>
</evidence>
<evidence type="ECO:0000256" key="1">
    <source>
        <dbReference type="ARBA" id="ARBA00000198"/>
    </source>
</evidence>
<sequence length="127" mass="14588">MLNEVAIGVGSNIDPSFHIPKAKQKLQETQTLIKESKFYQTKPLGLTDQPDFVNGAYLIQTADSREDLNRKLKQIEIELGRVKTENKNAPRCIDLDIIVFNREIVDPDFYQRDFLQTTVLELIPDLI</sequence>
<dbReference type="RefSeq" id="WP_283762738.1">
    <property type="nucleotide sequence ID" value="NZ_JAQPOK010000086.1"/>
</dbReference>
<dbReference type="Gene3D" id="3.30.70.560">
    <property type="entry name" value="7,8-Dihydro-6-hydroxymethylpterin-pyrophosphokinase HPPK"/>
    <property type="match status" value="1"/>
</dbReference>
<dbReference type="EMBL" id="JAQPOK010000086">
    <property type="protein sequence ID" value="MDJ1179432.1"/>
    <property type="molecule type" value="Genomic_DNA"/>
</dbReference>
<name>A0ABT7BJS3_9CYAN</name>